<dbReference type="InterPro" id="IPR011333">
    <property type="entry name" value="SKP1/BTB/POZ_sf"/>
</dbReference>
<dbReference type="Proteomes" id="UP000320475">
    <property type="component" value="Unassembled WGS sequence"/>
</dbReference>
<reference evidence="4 5" key="1">
    <citation type="journal article" date="2019" name="Sci. Rep.">
        <title>Comparative genomics of chytrid fungi reveal insights into the obligate biotrophic and pathogenic lifestyle of Synchytrium endobioticum.</title>
        <authorList>
            <person name="van de Vossenberg B.T.L.H."/>
            <person name="Warris S."/>
            <person name="Nguyen H.D.T."/>
            <person name="van Gent-Pelzer M.P.E."/>
            <person name="Joly D.L."/>
            <person name="van de Geest H.C."/>
            <person name="Bonants P.J.M."/>
            <person name="Smith D.S."/>
            <person name="Levesque C.A."/>
            <person name="van der Lee T.A.J."/>
        </authorList>
    </citation>
    <scope>NUCLEOTIDE SEQUENCE [LARGE SCALE GENOMIC DNA]</scope>
    <source>
        <strain evidence="2 5">LEV6574</strain>
        <strain evidence="3 4">MB42</strain>
    </source>
</reference>
<evidence type="ECO:0000313" key="3">
    <source>
        <dbReference type="EMBL" id="TPX50224.1"/>
    </source>
</evidence>
<gene>
    <name evidence="2" type="ORF">SeLEV6574_g03125</name>
    <name evidence="3" type="ORF">SeMB42_g02335</name>
</gene>
<dbReference type="InterPro" id="IPR000210">
    <property type="entry name" value="BTB/POZ_dom"/>
</dbReference>
<dbReference type="EMBL" id="QEAN01000070">
    <property type="protein sequence ID" value="TPX50224.1"/>
    <property type="molecule type" value="Genomic_DNA"/>
</dbReference>
<evidence type="ECO:0000313" key="2">
    <source>
        <dbReference type="EMBL" id="TPX46640.1"/>
    </source>
</evidence>
<evidence type="ECO:0000259" key="1">
    <source>
        <dbReference type="PROSITE" id="PS50097"/>
    </source>
</evidence>
<dbReference type="AlphaFoldDB" id="A0A507D734"/>
<dbReference type="OrthoDB" id="2319901at2759"/>
<sequence>MPSFAADKAAVSSNIYTEYLYDIKLSDVKLVVVNTKGQSVGILANRLVLADKSQVFKRMFRSELPISKASSKSDTVICLPMLDVTDKPFQEKPVRAMIEFMYTNSIITDLETVGNRKQLYDLAEKYDIACLSAVAVKGILQKDLNVDNVFAMLDFAWKYSDKSLWQACYDYLRKNYTGCSDEVLEDAMEHGGAGVRKSIVMLLKKL</sequence>
<comment type="caution">
    <text evidence="2">The sequence shown here is derived from an EMBL/GenBank/DDBJ whole genome shotgun (WGS) entry which is preliminary data.</text>
</comment>
<dbReference type="PANTHER" id="PTHR24413">
    <property type="entry name" value="SPECKLE-TYPE POZ PROTEIN"/>
    <property type="match status" value="1"/>
</dbReference>
<evidence type="ECO:0000313" key="4">
    <source>
        <dbReference type="Proteomes" id="UP000317494"/>
    </source>
</evidence>
<dbReference type="Proteomes" id="UP000317494">
    <property type="component" value="Unassembled WGS sequence"/>
</dbReference>
<dbReference type="SUPFAM" id="SSF54695">
    <property type="entry name" value="POZ domain"/>
    <property type="match status" value="1"/>
</dbReference>
<dbReference type="SMART" id="SM00225">
    <property type="entry name" value="BTB"/>
    <property type="match status" value="1"/>
</dbReference>
<dbReference type="Gene3D" id="3.30.710.10">
    <property type="entry name" value="Potassium Channel Kv1.1, Chain A"/>
    <property type="match status" value="1"/>
</dbReference>
<protein>
    <recommendedName>
        <fullName evidence="1">BTB domain-containing protein</fullName>
    </recommendedName>
</protein>
<organism evidence="2 5">
    <name type="scientific">Synchytrium endobioticum</name>
    <dbReference type="NCBI Taxonomy" id="286115"/>
    <lineage>
        <taxon>Eukaryota</taxon>
        <taxon>Fungi</taxon>
        <taxon>Fungi incertae sedis</taxon>
        <taxon>Chytridiomycota</taxon>
        <taxon>Chytridiomycota incertae sedis</taxon>
        <taxon>Chytridiomycetes</taxon>
        <taxon>Synchytriales</taxon>
        <taxon>Synchytriaceae</taxon>
        <taxon>Synchytrium</taxon>
    </lineage>
</organism>
<feature type="domain" description="BTB" evidence="1">
    <location>
        <begin position="26"/>
        <end position="110"/>
    </location>
</feature>
<evidence type="ECO:0000313" key="5">
    <source>
        <dbReference type="Proteomes" id="UP000320475"/>
    </source>
</evidence>
<dbReference type="Pfam" id="PF00651">
    <property type="entry name" value="BTB"/>
    <property type="match status" value="1"/>
</dbReference>
<keyword evidence="4" id="KW-1185">Reference proteome</keyword>
<accession>A0A507D734</accession>
<proteinExistence type="predicted"/>
<dbReference type="PROSITE" id="PS50097">
    <property type="entry name" value="BTB"/>
    <property type="match status" value="1"/>
</dbReference>
<dbReference type="VEuPathDB" id="FungiDB:SeMB42_g02335"/>
<dbReference type="CDD" id="cd14733">
    <property type="entry name" value="BACK"/>
    <property type="match status" value="1"/>
</dbReference>
<dbReference type="CDD" id="cd18186">
    <property type="entry name" value="BTB_POZ_ZBTB_KLHL-like"/>
    <property type="match status" value="1"/>
</dbReference>
<dbReference type="STRING" id="286115.A0A507D734"/>
<name>A0A507D734_9FUNG</name>
<dbReference type="EMBL" id="QEAM01000098">
    <property type="protein sequence ID" value="TPX46640.1"/>
    <property type="molecule type" value="Genomic_DNA"/>
</dbReference>